<dbReference type="AlphaFoldDB" id="W6YG76"/>
<name>W6YG76_COCC2</name>
<proteinExistence type="predicted"/>
<organism evidence="1 2">
    <name type="scientific">Cochliobolus carbonum (strain 26-R-13)</name>
    <name type="common">Maize leaf spot fungus</name>
    <name type="synonym">Bipolaris zeicola</name>
    <dbReference type="NCBI Taxonomy" id="930089"/>
    <lineage>
        <taxon>Eukaryota</taxon>
        <taxon>Fungi</taxon>
        <taxon>Dikarya</taxon>
        <taxon>Ascomycota</taxon>
        <taxon>Pezizomycotina</taxon>
        <taxon>Dothideomycetes</taxon>
        <taxon>Pleosporomycetidae</taxon>
        <taxon>Pleosporales</taxon>
        <taxon>Pleosporineae</taxon>
        <taxon>Pleosporaceae</taxon>
        <taxon>Bipolaris</taxon>
    </lineage>
</organism>
<feature type="non-terminal residue" evidence="1">
    <location>
        <position position="1"/>
    </location>
</feature>
<protein>
    <submittedName>
        <fullName evidence="1">Uncharacterized protein</fullName>
    </submittedName>
</protein>
<dbReference type="GeneID" id="19152415"/>
<dbReference type="Proteomes" id="UP000053841">
    <property type="component" value="Unassembled WGS sequence"/>
</dbReference>
<gene>
    <name evidence="1" type="ORF">COCCADRAFT_87708</name>
</gene>
<evidence type="ECO:0000313" key="1">
    <source>
        <dbReference type="EMBL" id="EUC36648.1"/>
    </source>
</evidence>
<dbReference type="HOGENOM" id="CLU_3055857_0_0_1"/>
<evidence type="ECO:0000313" key="2">
    <source>
        <dbReference type="Proteomes" id="UP000053841"/>
    </source>
</evidence>
<dbReference type="RefSeq" id="XP_007709056.1">
    <property type="nucleotide sequence ID" value="XM_007710866.1"/>
</dbReference>
<dbReference type="KEGG" id="bze:COCCADRAFT_87708"/>
<keyword evidence="2" id="KW-1185">Reference proteome</keyword>
<reference evidence="1 2" key="1">
    <citation type="journal article" date="2013" name="PLoS Genet.">
        <title>Comparative genome structure, secondary metabolite, and effector coding capacity across Cochliobolus pathogens.</title>
        <authorList>
            <person name="Condon B.J."/>
            <person name="Leng Y."/>
            <person name="Wu D."/>
            <person name="Bushley K.E."/>
            <person name="Ohm R.A."/>
            <person name="Otillar R."/>
            <person name="Martin J."/>
            <person name="Schackwitz W."/>
            <person name="Grimwood J."/>
            <person name="MohdZainudin N."/>
            <person name="Xue C."/>
            <person name="Wang R."/>
            <person name="Manning V.A."/>
            <person name="Dhillon B."/>
            <person name="Tu Z.J."/>
            <person name="Steffenson B.J."/>
            <person name="Salamov A."/>
            <person name="Sun H."/>
            <person name="Lowry S."/>
            <person name="LaButti K."/>
            <person name="Han J."/>
            <person name="Copeland A."/>
            <person name="Lindquist E."/>
            <person name="Barry K."/>
            <person name="Schmutz J."/>
            <person name="Baker S.E."/>
            <person name="Ciuffetti L.M."/>
            <person name="Grigoriev I.V."/>
            <person name="Zhong S."/>
            <person name="Turgeon B.G."/>
        </authorList>
    </citation>
    <scope>NUCLEOTIDE SEQUENCE [LARGE SCALE GENOMIC DNA]</scope>
    <source>
        <strain evidence="1 2">26-R-13</strain>
    </source>
</reference>
<accession>W6YG76</accession>
<sequence length="54" mass="5518">WLWAVGDSEGRPLSCGAAAAAFTRPNTSPKPDDNGGCVGAWAGGAEKSCRRKSP</sequence>
<dbReference type="EMBL" id="KI964559">
    <property type="protein sequence ID" value="EUC36648.1"/>
    <property type="molecule type" value="Genomic_DNA"/>
</dbReference>